<gene>
    <name evidence="2" type="ORF">SAMN06265350_10714</name>
</gene>
<name>A0A521DIH1_9SPHI</name>
<organism evidence="2 3">
    <name type="scientific">Solitalea koreensis</name>
    <dbReference type="NCBI Taxonomy" id="543615"/>
    <lineage>
        <taxon>Bacteria</taxon>
        <taxon>Pseudomonadati</taxon>
        <taxon>Bacteroidota</taxon>
        <taxon>Sphingobacteriia</taxon>
        <taxon>Sphingobacteriales</taxon>
        <taxon>Sphingobacteriaceae</taxon>
        <taxon>Solitalea</taxon>
    </lineage>
</organism>
<sequence>MKRLFIVLMAIMLVSGLKSVKAQKDSVAQAAAQKAWTEYMTPGDVHKMLAKSDGMWKSEVTMWMAPGAPPQKSTGVCTNEMILGGRYQQSKFKGDMMGMPFEGIGTLGYDNAKKIFVNSWIDNMGTGMTFTEGKWNAADKSITFTGKSFDPTTGKDCNMREVFKLIDDNTQLMEMYTTPAGGKEFKTMEIKFTR</sequence>
<dbReference type="Proteomes" id="UP000315971">
    <property type="component" value="Unassembled WGS sequence"/>
</dbReference>
<dbReference type="Pfam" id="PF07617">
    <property type="entry name" value="DUF1579"/>
    <property type="match status" value="1"/>
</dbReference>
<keyword evidence="3" id="KW-1185">Reference proteome</keyword>
<evidence type="ECO:0000256" key="1">
    <source>
        <dbReference type="SAM" id="SignalP"/>
    </source>
</evidence>
<evidence type="ECO:0000313" key="2">
    <source>
        <dbReference type="EMBL" id="SMO71382.1"/>
    </source>
</evidence>
<protein>
    <recommendedName>
        <fullName evidence="4">DUF1579 domain-containing protein</fullName>
    </recommendedName>
</protein>
<evidence type="ECO:0008006" key="4">
    <source>
        <dbReference type="Google" id="ProtNLM"/>
    </source>
</evidence>
<dbReference type="OrthoDB" id="277821at2"/>
<reference evidence="2 3" key="1">
    <citation type="submission" date="2017-05" db="EMBL/GenBank/DDBJ databases">
        <authorList>
            <person name="Varghese N."/>
            <person name="Submissions S."/>
        </authorList>
    </citation>
    <scope>NUCLEOTIDE SEQUENCE [LARGE SCALE GENOMIC DNA]</scope>
    <source>
        <strain evidence="2 3">DSM 21342</strain>
    </source>
</reference>
<dbReference type="AlphaFoldDB" id="A0A521DIH1"/>
<feature type="chain" id="PRO_5021903080" description="DUF1579 domain-containing protein" evidence="1">
    <location>
        <begin position="23"/>
        <end position="194"/>
    </location>
</feature>
<proteinExistence type="predicted"/>
<dbReference type="EMBL" id="FXSZ01000007">
    <property type="protein sequence ID" value="SMO71382.1"/>
    <property type="molecule type" value="Genomic_DNA"/>
</dbReference>
<dbReference type="RefSeq" id="WP_142604209.1">
    <property type="nucleotide sequence ID" value="NZ_FXSZ01000007.1"/>
</dbReference>
<evidence type="ECO:0000313" key="3">
    <source>
        <dbReference type="Proteomes" id="UP000315971"/>
    </source>
</evidence>
<dbReference type="InterPro" id="IPR011473">
    <property type="entry name" value="DUF1579"/>
</dbReference>
<keyword evidence="1" id="KW-0732">Signal</keyword>
<accession>A0A521DIH1</accession>
<feature type="signal peptide" evidence="1">
    <location>
        <begin position="1"/>
        <end position="22"/>
    </location>
</feature>